<dbReference type="InterPro" id="IPR036259">
    <property type="entry name" value="MFS_trans_sf"/>
</dbReference>
<evidence type="ECO:0000256" key="3">
    <source>
        <dbReference type="ARBA" id="ARBA00022989"/>
    </source>
</evidence>
<feature type="transmembrane region" description="Helical" evidence="6">
    <location>
        <begin position="259"/>
        <end position="278"/>
    </location>
</feature>
<comment type="subcellular location">
    <subcellularLocation>
        <location evidence="1">Membrane</location>
        <topology evidence="1">Multi-pass membrane protein</topology>
    </subcellularLocation>
</comment>
<proteinExistence type="predicted"/>
<dbReference type="GO" id="GO:0005326">
    <property type="term" value="F:neurotransmitter transmembrane transporter activity"/>
    <property type="evidence" value="ECO:0007669"/>
    <property type="project" value="TreeGrafter"/>
</dbReference>
<feature type="transmembrane region" description="Helical" evidence="6">
    <location>
        <begin position="169"/>
        <end position="190"/>
    </location>
</feature>
<dbReference type="Pfam" id="PF07690">
    <property type="entry name" value="MFS_1"/>
    <property type="match status" value="1"/>
</dbReference>
<dbReference type="Proteomes" id="UP001347796">
    <property type="component" value="Unassembled WGS sequence"/>
</dbReference>
<feature type="transmembrane region" description="Helical" evidence="6">
    <location>
        <begin position="83"/>
        <end position="106"/>
    </location>
</feature>
<evidence type="ECO:0000256" key="4">
    <source>
        <dbReference type="ARBA" id="ARBA00023136"/>
    </source>
</evidence>
<feature type="transmembrane region" description="Helical" evidence="6">
    <location>
        <begin position="423"/>
        <end position="444"/>
    </location>
</feature>
<dbReference type="EMBL" id="JAZGQO010000002">
    <property type="protein sequence ID" value="KAK6189817.1"/>
    <property type="molecule type" value="Genomic_DNA"/>
</dbReference>
<dbReference type="PROSITE" id="PS50850">
    <property type="entry name" value="MFS"/>
    <property type="match status" value="1"/>
</dbReference>
<evidence type="ECO:0000256" key="6">
    <source>
        <dbReference type="SAM" id="Phobius"/>
    </source>
</evidence>
<dbReference type="FunFam" id="1.20.1250.20:FF:000004">
    <property type="entry name" value="vesicular glutamate transporter 2 isoform X1"/>
    <property type="match status" value="1"/>
</dbReference>
<dbReference type="PANTHER" id="PTHR11662">
    <property type="entry name" value="SOLUTE CARRIER FAMILY 17"/>
    <property type="match status" value="1"/>
</dbReference>
<organism evidence="8 9">
    <name type="scientific">Patella caerulea</name>
    <name type="common">Rayed Mediterranean limpet</name>
    <dbReference type="NCBI Taxonomy" id="87958"/>
    <lineage>
        <taxon>Eukaryota</taxon>
        <taxon>Metazoa</taxon>
        <taxon>Spiralia</taxon>
        <taxon>Lophotrochozoa</taxon>
        <taxon>Mollusca</taxon>
        <taxon>Gastropoda</taxon>
        <taxon>Patellogastropoda</taxon>
        <taxon>Patelloidea</taxon>
        <taxon>Patellidae</taxon>
        <taxon>Patella</taxon>
    </lineage>
</organism>
<evidence type="ECO:0000256" key="5">
    <source>
        <dbReference type="SAM" id="MobiDB-lite"/>
    </source>
</evidence>
<dbReference type="InterPro" id="IPR050382">
    <property type="entry name" value="MFS_Na/Anion_cotransporter"/>
</dbReference>
<protein>
    <recommendedName>
        <fullName evidence="7">Major facilitator superfamily (MFS) profile domain-containing protein</fullName>
    </recommendedName>
</protein>
<feature type="compositionally biased region" description="Polar residues" evidence="5">
    <location>
        <begin position="557"/>
        <end position="569"/>
    </location>
</feature>
<accession>A0AAN8K4V6</accession>
<dbReference type="AlphaFoldDB" id="A0AAN8K4V6"/>
<evidence type="ECO:0000259" key="7">
    <source>
        <dbReference type="PROSITE" id="PS50850"/>
    </source>
</evidence>
<feature type="transmembrane region" description="Helical" evidence="6">
    <location>
        <begin position="456"/>
        <end position="476"/>
    </location>
</feature>
<feature type="transmembrane region" description="Helical" evidence="6">
    <location>
        <begin position="145"/>
        <end position="162"/>
    </location>
</feature>
<sequence length="593" mass="66290">MPFGSFENLKDRVIQAPKDAANMTKIQIHRLVHKQQDEKSLVKYDELDEAYSEEEEKPEKSASSYIPSRCPCLKCDMSKRYQIALLSSVGFVLSFGIRCNLGVAILSMTKNETIQFTGDRSQYNSTVQEPEFSWTPETVGIVDSSFFWGYIITQIPGGYLASRLPANRLFGLAIGISSFLNLFLPGAATVHYGMVITVRILQGLVEGVTYPACHGIWRHWAPPLERSKLATISFCGSYAGAVLGMPLSGVLTQYLGWQSGFYVFGVLGLLWSIIWWFFSFERPATHPSITEAEKIYIETSIGENTSIINKNVKTPWLKFFTSMPVYAIMVANFCRSWTFYLLIISQPTYFLKVFQFEVSKSGTLSALPHLVMAIIVPIGGQIADMLRRQILTTTVVRKIFNCGGFGMEAVFLLGVAFARDTTTSVVCLTLAVGFSGFAISGFNVNHLDIAPRYASILMGLSNSVGTLSGMLCPIVVQSITKGQERDFETATREWQYVFLIASMIHFTGVVFYAIFASGEKQPWADPPAEETWRPEQILHPDSNNFTYKKYGAMQNESIDYNTSPNQSPVYETREELVQKESKDSYMKDGGGDF</sequence>
<dbReference type="GO" id="GO:0030672">
    <property type="term" value="C:synaptic vesicle membrane"/>
    <property type="evidence" value="ECO:0007669"/>
    <property type="project" value="TreeGrafter"/>
</dbReference>
<feature type="transmembrane region" description="Helical" evidence="6">
    <location>
        <begin position="496"/>
        <end position="515"/>
    </location>
</feature>
<dbReference type="GO" id="GO:0098700">
    <property type="term" value="P:neurotransmitter loading into synaptic vesicle"/>
    <property type="evidence" value="ECO:0007669"/>
    <property type="project" value="TreeGrafter"/>
</dbReference>
<reference evidence="8 9" key="1">
    <citation type="submission" date="2024-01" db="EMBL/GenBank/DDBJ databases">
        <title>The genome of the rayed Mediterranean limpet Patella caerulea (Linnaeus, 1758).</title>
        <authorList>
            <person name="Anh-Thu Weber A."/>
            <person name="Halstead-Nussloch G."/>
        </authorList>
    </citation>
    <scope>NUCLEOTIDE SEQUENCE [LARGE SCALE GENOMIC DNA]</scope>
    <source>
        <strain evidence="8">AATW-2023a</strain>
        <tissue evidence="8">Whole specimen</tissue>
    </source>
</reference>
<dbReference type="GO" id="GO:0050803">
    <property type="term" value="P:regulation of synapse structure or activity"/>
    <property type="evidence" value="ECO:0007669"/>
    <property type="project" value="TreeGrafter"/>
</dbReference>
<dbReference type="CDD" id="cd17382">
    <property type="entry name" value="MFS_SLC17A6_7_8_VGluT"/>
    <property type="match status" value="1"/>
</dbReference>
<comment type="caution">
    <text evidence="8">The sequence shown here is derived from an EMBL/GenBank/DDBJ whole genome shotgun (WGS) entry which is preliminary data.</text>
</comment>
<dbReference type="PANTHER" id="PTHR11662:SF456">
    <property type="entry name" value="VESICULAR GLUTAMATE TRANSPORTER, ISOFORM A"/>
    <property type="match status" value="1"/>
</dbReference>
<feature type="transmembrane region" description="Helical" evidence="6">
    <location>
        <begin position="196"/>
        <end position="217"/>
    </location>
</feature>
<gene>
    <name evidence="8" type="ORF">SNE40_001806</name>
</gene>
<dbReference type="InterPro" id="IPR020846">
    <property type="entry name" value="MFS_dom"/>
</dbReference>
<keyword evidence="2 6" id="KW-0812">Transmembrane</keyword>
<keyword evidence="3 6" id="KW-1133">Transmembrane helix</keyword>
<feature type="transmembrane region" description="Helical" evidence="6">
    <location>
        <begin position="398"/>
        <end position="417"/>
    </location>
</feature>
<name>A0AAN8K4V6_PATCE</name>
<dbReference type="GO" id="GO:0060076">
    <property type="term" value="C:excitatory synapse"/>
    <property type="evidence" value="ECO:0007669"/>
    <property type="project" value="TreeGrafter"/>
</dbReference>
<dbReference type="GO" id="GO:0005313">
    <property type="term" value="F:L-glutamate transmembrane transporter activity"/>
    <property type="evidence" value="ECO:0007669"/>
    <property type="project" value="TreeGrafter"/>
</dbReference>
<dbReference type="FunFam" id="1.20.1250.20:FF:000226">
    <property type="entry name" value="Vesicular GLUtamate transporter"/>
    <property type="match status" value="1"/>
</dbReference>
<evidence type="ECO:0000256" key="2">
    <source>
        <dbReference type="ARBA" id="ARBA00022692"/>
    </source>
</evidence>
<feature type="transmembrane region" description="Helical" evidence="6">
    <location>
        <begin position="229"/>
        <end position="247"/>
    </location>
</feature>
<keyword evidence="9" id="KW-1185">Reference proteome</keyword>
<feature type="compositionally biased region" description="Basic and acidic residues" evidence="5">
    <location>
        <begin position="571"/>
        <end position="593"/>
    </location>
</feature>
<feature type="transmembrane region" description="Helical" evidence="6">
    <location>
        <begin position="366"/>
        <end position="386"/>
    </location>
</feature>
<dbReference type="InterPro" id="IPR011701">
    <property type="entry name" value="MFS"/>
</dbReference>
<dbReference type="Gene3D" id="1.20.1250.20">
    <property type="entry name" value="MFS general substrate transporter like domains"/>
    <property type="match status" value="2"/>
</dbReference>
<feature type="domain" description="Major facilitator superfamily (MFS) profile" evidence="7">
    <location>
        <begin position="82"/>
        <end position="520"/>
    </location>
</feature>
<evidence type="ECO:0000313" key="8">
    <source>
        <dbReference type="EMBL" id="KAK6189817.1"/>
    </source>
</evidence>
<evidence type="ECO:0000256" key="1">
    <source>
        <dbReference type="ARBA" id="ARBA00004141"/>
    </source>
</evidence>
<feature type="transmembrane region" description="Helical" evidence="6">
    <location>
        <begin position="325"/>
        <end position="346"/>
    </location>
</feature>
<evidence type="ECO:0000313" key="9">
    <source>
        <dbReference type="Proteomes" id="UP001347796"/>
    </source>
</evidence>
<feature type="region of interest" description="Disordered" evidence="5">
    <location>
        <begin position="557"/>
        <end position="593"/>
    </location>
</feature>
<dbReference type="SUPFAM" id="SSF103473">
    <property type="entry name" value="MFS general substrate transporter"/>
    <property type="match status" value="1"/>
</dbReference>
<dbReference type="GO" id="GO:0035249">
    <property type="term" value="P:synaptic transmission, glutamatergic"/>
    <property type="evidence" value="ECO:0007669"/>
    <property type="project" value="TreeGrafter"/>
</dbReference>
<keyword evidence="4 6" id="KW-0472">Membrane</keyword>